<dbReference type="Pfam" id="PF02321">
    <property type="entry name" value="OEP"/>
    <property type="match status" value="1"/>
</dbReference>
<comment type="subcellular location">
    <subcellularLocation>
        <location evidence="1">Cell outer membrane</location>
    </subcellularLocation>
</comment>
<evidence type="ECO:0000313" key="10">
    <source>
        <dbReference type="Proteomes" id="UP001152321"/>
    </source>
</evidence>
<feature type="chain" id="PRO_5045526144" evidence="8">
    <location>
        <begin position="20"/>
        <end position="475"/>
    </location>
</feature>
<reference evidence="9" key="1">
    <citation type="submission" date="2022-08" db="EMBL/GenBank/DDBJ databases">
        <title>Novel Bdellovibrio Species Isolated from Svalbard: Designation Bdellovibrio svalbardensis.</title>
        <authorList>
            <person name="Mitchell R.J."/>
            <person name="Choi S.Y."/>
        </authorList>
    </citation>
    <scope>NUCLEOTIDE SEQUENCE</scope>
    <source>
        <strain evidence="9">PAP01</strain>
    </source>
</reference>
<keyword evidence="8" id="KW-0732">Signal</keyword>
<dbReference type="Proteomes" id="UP001152321">
    <property type="component" value="Unassembled WGS sequence"/>
</dbReference>
<dbReference type="Gene3D" id="1.20.1600.10">
    <property type="entry name" value="Outer membrane efflux proteins (OEP)"/>
    <property type="match status" value="1"/>
</dbReference>
<dbReference type="InterPro" id="IPR051906">
    <property type="entry name" value="TolC-like"/>
</dbReference>
<evidence type="ECO:0000256" key="5">
    <source>
        <dbReference type="ARBA" id="ARBA00022692"/>
    </source>
</evidence>
<evidence type="ECO:0000256" key="8">
    <source>
        <dbReference type="SAM" id="SignalP"/>
    </source>
</evidence>
<protein>
    <submittedName>
        <fullName evidence="9">TolC family protein</fullName>
    </submittedName>
</protein>
<keyword evidence="3" id="KW-0813">Transport</keyword>
<keyword evidence="10" id="KW-1185">Reference proteome</keyword>
<comment type="similarity">
    <text evidence="2">Belongs to the outer membrane factor (OMF) (TC 1.B.17) family.</text>
</comment>
<comment type="caution">
    <text evidence="9">The sequence shown here is derived from an EMBL/GenBank/DDBJ whole genome shotgun (WGS) entry which is preliminary data.</text>
</comment>
<dbReference type="PANTHER" id="PTHR30026">
    <property type="entry name" value="OUTER MEMBRANE PROTEIN TOLC"/>
    <property type="match status" value="1"/>
</dbReference>
<dbReference type="InterPro" id="IPR003423">
    <property type="entry name" value="OMP_efflux"/>
</dbReference>
<keyword evidence="5" id="KW-0812">Transmembrane</keyword>
<keyword evidence="6" id="KW-0472">Membrane</keyword>
<sequence length="475" mass="52622">MKLRSLAALLIVAPSSAFAMNLQEYLKAVQSKNKTVQAYSVQKEAADLRKEAGDISLVPILSANAYYIDDKSPLSQFVSLGAKESKVNGYSLGLQKDFSTGTSVGLSAEAADYDNPGVLLGQTPALNRFGTGSLGVSLSQSLWKDFFGNATRLRWQTEEVATAAEKGRFDLQGKNLLVNAEVAYWDYLYAIENLKISRDSLERAKRIESWTRRRVNDGISERAELLQTQALVSTRQLLLIAVEDDLAAAKQSLRDYLELGSTETLPEMTGDISKARTLSSMVDGDKGRVLQLDAYLSSLEAKASALSSLQVEDSYRPDLVLAGSYNTHSIEENMPKAVANWTNTDRPTAKVSLNFIYTFDTDVKNAARNISKKNALSAKLVSERKFLESESSWVEINRRYSELTRRIEAADQVMRLQDDRAKAEADLFNKGRSVTNNVVNAEEDAGLAKLNLVRLKSEQRKMEAQGRLFVAIEEK</sequence>
<evidence type="ECO:0000256" key="1">
    <source>
        <dbReference type="ARBA" id="ARBA00004442"/>
    </source>
</evidence>
<keyword evidence="4" id="KW-1134">Transmembrane beta strand</keyword>
<dbReference type="PANTHER" id="PTHR30026:SF23">
    <property type="entry name" value="TO APRF-PUTATIVE OUTER MEMBRANE EFFLUX PROTEIN OR SECRETED ALKALINE PHOSPHATASE-RELATED"/>
    <property type="match status" value="1"/>
</dbReference>
<evidence type="ECO:0000256" key="6">
    <source>
        <dbReference type="ARBA" id="ARBA00023136"/>
    </source>
</evidence>
<feature type="signal peptide" evidence="8">
    <location>
        <begin position="1"/>
        <end position="19"/>
    </location>
</feature>
<evidence type="ECO:0000313" key="9">
    <source>
        <dbReference type="EMBL" id="MDG0818253.1"/>
    </source>
</evidence>
<evidence type="ECO:0000256" key="2">
    <source>
        <dbReference type="ARBA" id="ARBA00007613"/>
    </source>
</evidence>
<evidence type="ECO:0000256" key="3">
    <source>
        <dbReference type="ARBA" id="ARBA00022448"/>
    </source>
</evidence>
<proteinExistence type="inferred from homology"/>
<dbReference type="EMBL" id="JANRMI010000007">
    <property type="protein sequence ID" value="MDG0818253.1"/>
    <property type="molecule type" value="Genomic_DNA"/>
</dbReference>
<organism evidence="9 10">
    <name type="scientific">Bdellovibrio svalbardensis</name>
    <dbReference type="NCBI Taxonomy" id="2972972"/>
    <lineage>
        <taxon>Bacteria</taxon>
        <taxon>Pseudomonadati</taxon>
        <taxon>Bdellovibrionota</taxon>
        <taxon>Bdellovibrionia</taxon>
        <taxon>Bdellovibrionales</taxon>
        <taxon>Pseudobdellovibrionaceae</taxon>
        <taxon>Bdellovibrio</taxon>
    </lineage>
</organism>
<dbReference type="RefSeq" id="WP_277579728.1">
    <property type="nucleotide sequence ID" value="NZ_JANRMI010000007.1"/>
</dbReference>
<keyword evidence="7" id="KW-0998">Cell outer membrane</keyword>
<evidence type="ECO:0000256" key="4">
    <source>
        <dbReference type="ARBA" id="ARBA00022452"/>
    </source>
</evidence>
<accession>A0ABT6DSX0</accession>
<name>A0ABT6DSX0_9BACT</name>
<evidence type="ECO:0000256" key="7">
    <source>
        <dbReference type="ARBA" id="ARBA00023237"/>
    </source>
</evidence>
<dbReference type="SUPFAM" id="SSF56954">
    <property type="entry name" value="Outer membrane efflux proteins (OEP)"/>
    <property type="match status" value="1"/>
</dbReference>
<gene>
    <name evidence="9" type="ORF">NWE73_17860</name>
</gene>